<dbReference type="EMBL" id="CP014244">
    <property type="protein sequence ID" value="AMD20907.1"/>
    <property type="molecule type" value="Genomic_DNA"/>
</dbReference>
<dbReference type="GO" id="GO:0005634">
    <property type="term" value="C:nucleus"/>
    <property type="evidence" value="ECO:0007669"/>
    <property type="project" value="UniProtKB-SubCell"/>
</dbReference>
<evidence type="ECO:0000256" key="8">
    <source>
        <dbReference type="ARBA" id="ARBA00022862"/>
    </source>
</evidence>
<dbReference type="PANTHER" id="PTHR21348">
    <property type="match status" value="1"/>
</dbReference>
<evidence type="ECO:0000256" key="12">
    <source>
        <dbReference type="ARBA" id="ARBA00047514"/>
    </source>
</evidence>
<dbReference type="CDD" id="cd16395">
    <property type="entry name" value="Srx"/>
    <property type="match status" value="1"/>
</dbReference>
<feature type="disulfide bond" description="Interchain" evidence="16">
    <location>
        <position position="83"/>
    </location>
</feature>
<dbReference type="GeneID" id="28724176"/>
<dbReference type="InterPro" id="IPR036086">
    <property type="entry name" value="ParB/Sulfiredoxin_sf"/>
</dbReference>
<evidence type="ECO:0000313" key="19">
    <source>
        <dbReference type="Proteomes" id="UP000243052"/>
    </source>
</evidence>
<evidence type="ECO:0000256" key="15">
    <source>
        <dbReference type="PIRSR" id="PIRSR017267-1"/>
    </source>
</evidence>
<evidence type="ECO:0000256" key="6">
    <source>
        <dbReference type="ARBA" id="ARBA00022741"/>
    </source>
</evidence>
<comment type="similarity">
    <text evidence="3 14">Belongs to the sulfiredoxin family.</text>
</comment>
<dbReference type="Gene3D" id="3.90.1530.10">
    <property type="entry name" value="Conserved hypothetical protein from pyrococcus furiosus pfu- 392566-001, ParB domain"/>
    <property type="match status" value="1"/>
</dbReference>
<dbReference type="InterPro" id="IPR016692">
    <property type="entry name" value="Sulfiredoxin"/>
</dbReference>
<name>A0A0X8HT01_9SACH</name>
<keyword evidence="19" id="KW-1185">Reference proteome</keyword>
<keyword evidence="9 14" id="KW-0560">Oxidoreductase</keyword>
<dbReference type="GO" id="GO:0032542">
    <property type="term" value="F:sulfiredoxin activity"/>
    <property type="evidence" value="ECO:0007669"/>
    <property type="project" value="UniProtKB-EC"/>
</dbReference>
<dbReference type="PIRSF" id="PIRSF017267">
    <property type="entry name" value="Sulfiredoxin"/>
    <property type="match status" value="1"/>
</dbReference>
<dbReference type="AlphaFoldDB" id="A0A0X8HT01"/>
<keyword evidence="10 16" id="KW-1015">Disulfide bond</keyword>
<reference evidence="18 19" key="1">
    <citation type="submission" date="2016-01" db="EMBL/GenBank/DDBJ databases">
        <title>Genome sequence of the yeast Holleya sinecauda.</title>
        <authorList>
            <person name="Dietrich F.S."/>
        </authorList>
    </citation>
    <scope>NUCLEOTIDE SEQUENCE [LARGE SCALE GENOMIC DNA]</scope>
    <source>
        <strain evidence="18 19">ATCC 58844</strain>
    </source>
</reference>
<dbReference type="SUPFAM" id="SSF110849">
    <property type="entry name" value="ParB/Sulfiredoxin"/>
    <property type="match status" value="1"/>
</dbReference>
<evidence type="ECO:0000256" key="13">
    <source>
        <dbReference type="ARBA" id="ARBA00070917"/>
    </source>
</evidence>
<accession>A0A0X8HT01</accession>
<evidence type="ECO:0000256" key="11">
    <source>
        <dbReference type="ARBA" id="ARBA00023242"/>
    </source>
</evidence>
<evidence type="ECO:0000256" key="16">
    <source>
        <dbReference type="PIRSR" id="PIRSR017267-2"/>
    </source>
</evidence>
<feature type="binding site" evidence="15">
    <location>
        <begin position="82"/>
        <end position="85"/>
    </location>
    <ligand>
        <name>ATP</name>
        <dbReference type="ChEBI" id="CHEBI:30616"/>
    </ligand>
</feature>
<feature type="domain" description="ParB-like N-terminal" evidence="17">
    <location>
        <begin position="12"/>
        <end position="124"/>
    </location>
</feature>
<evidence type="ECO:0000256" key="14">
    <source>
        <dbReference type="PIRNR" id="PIRNR017267"/>
    </source>
</evidence>
<keyword evidence="11" id="KW-0539">Nucleus</keyword>
<dbReference type="STRING" id="45286.A0A0X8HT01"/>
<dbReference type="Pfam" id="PF02195">
    <property type="entry name" value="ParB_N"/>
    <property type="match status" value="1"/>
</dbReference>
<keyword evidence="8 14" id="KW-0049">Antioxidant</keyword>
<protein>
    <recommendedName>
        <fullName evidence="13 14">Sulfiredoxin</fullName>
        <ecNumber evidence="4 14">1.8.98.2</ecNumber>
    </recommendedName>
</protein>
<dbReference type="PANTHER" id="PTHR21348:SF2">
    <property type="entry name" value="SULFIREDOXIN-1"/>
    <property type="match status" value="1"/>
</dbReference>
<dbReference type="InterPro" id="IPR003115">
    <property type="entry name" value="ParB_N"/>
</dbReference>
<evidence type="ECO:0000259" key="17">
    <source>
        <dbReference type="SMART" id="SM00470"/>
    </source>
</evidence>
<sequence>MSLQTRNISRVQQIPLSKIRRPIAPVLDNAKIDAMVSTSKGVPAASSTCTLEEATAMNGELPPVDVMHVIHNGKEYFFAFGGCHRFQAYERLSRENNTDELVRCKVIPSTRDQMRIYVGASVDSLFDD</sequence>
<organism evidence="18 19">
    <name type="scientific">Eremothecium sinecaudum</name>
    <dbReference type="NCBI Taxonomy" id="45286"/>
    <lineage>
        <taxon>Eukaryota</taxon>
        <taxon>Fungi</taxon>
        <taxon>Dikarya</taxon>
        <taxon>Ascomycota</taxon>
        <taxon>Saccharomycotina</taxon>
        <taxon>Saccharomycetes</taxon>
        <taxon>Saccharomycetales</taxon>
        <taxon>Saccharomycetaceae</taxon>
        <taxon>Eremothecium</taxon>
    </lineage>
</organism>
<proteinExistence type="inferred from homology"/>
<evidence type="ECO:0000313" key="18">
    <source>
        <dbReference type="EMBL" id="AMD20907.1"/>
    </source>
</evidence>
<evidence type="ECO:0000256" key="1">
    <source>
        <dbReference type="ARBA" id="ARBA00004123"/>
    </source>
</evidence>
<evidence type="ECO:0000256" key="7">
    <source>
        <dbReference type="ARBA" id="ARBA00022840"/>
    </source>
</evidence>
<evidence type="ECO:0000256" key="2">
    <source>
        <dbReference type="ARBA" id="ARBA00004496"/>
    </source>
</evidence>
<dbReference type="FunFam" id="3.90.1530.10:FF:000005">
    <property type="entry name" value="Sulfiredoxin"/>
    <property type="match status" value="1"/>
</dbReference>
<dbReference type="OrthoDB" id="10023328at2759"/>
<evidence type="ECO:0000256" key="5">
    <source>
        <dbReference type="ARBA" id="ARBA00022490"/>
    </source>
</evidence>
<dbReference type="RefSeq" id="XP_017987903.1">
    <property type="nucleotide sequence ID" value="XM_018132414.1"/>
</dbReference>
<keyword evidence="5" id="KW-0963">Cytoplasm</keyword>
<dbReference type="EC" id="1.8.98.2" evidence="4 14"/>
<dbReference type="GO" id="GO:0005524">
    <property type="term" value="F:ATP binding"/>
    <property type="evidence" value="ECO:0007669"/>
    <property type="project" value="UniProtKB-KW"/>
</dbReference>
<keyword evidence="6 14" id="KW-0547">Nucleotide-binding</keyword>
<evidence type="ECO:0000256" key="9">
    <source>
        <dbReference type="ARBA" id="ARBA00023002"/>
    </source>
</evidence>
<keyword evidence="7 14" id="KW-0067">ATP-binding</keyword>
<dbReference type="GO" id="GO:0034599">
    <property type="term" value="P:cellular response to oxidative stress"/>
    <property type="evidence" value="ECO:0007669"/>
    <property type="project" value="UniProtKB-ARBA"/>
</dbReference>
<gene>
    <name evidence="18" type="ORF">AW171_hschr42829</name>
</gene>
<dbReference type="GO" id="GO:0005737">
    <property type="term" value="C:cytoplasm"/>
    <property type="evidence" value="ECO:0007669"/>
    <property type="project" value="UniProtKB-SubCell"/>
</dbReference>
<evidence type="ECO:0000256" key="4">
    <source>
        <dbReference type="ARBA" id="ARBA00013055"/>
    </source>
</evidence>
<evidence type="ECO:0000256" key="3">
    <source>
        <dbReference type="ARBA" id="ARBA00009609"/>
    </source>
</evidence>
<comment type="subcellular location">
    <subcellularLocation>
        <location evidence="2">Cytoplasm</location>
    </subcellularLocation>
    <subcellularLocation>
        <location evidence="1">Nucleus</location>
    </subcellularLocation>
</comment>
<dbReference type="Proteomes" id="UP000243052">
    <property type="component" value="Chromosome iv"/>
</dbReference>
<dbReference type="SMART" id="SM00470">
    <property type="entry name" value="ParB"/>
    <property type="match status" value="1"/>
</dbReference>
<comment type="catalytic activity">
    <reaction evidence="12 14">
        <text>S-hydroxy-S-oxy-L-cysteinyl-[peroxiredoxin] + [protein]-dithiol + ATP = S-hydroxy-L-cysteinyl-[peroxiredoxin] + [protein]-disulfide + ADP + phosphate</text>
        <dbReference type="Rhea" id="RHEA:17545"/>
        <dbReference type="Rhea" id="RHEA-COMP:10593"/>
        <dbReference type="Rhea" id="RHEA-COMP:10594"/>
        <dbReference type="Rhea" id="RHEA-COMP:13681"/>
        <dbReference type="Rhea" id="RHEA-COMP:17976"/>
        <dbReference type="ChEBI" id="CHEBI:29950"/>
        <dbReference type="ChEBI" id="CHEBI:30616"/>
        <dbReference type="ChEBI" id="CHEBI:43474"/>
        <dbReference type="ChEBI" id="CHEBI:50058"/>
        <dbReference type="ChEBI" id="CHEBI:61973"/>
        <dbReference type="ChEBI" id="CHEBI:61974"/>
        <dbReference type="ChEBI" id="CHEBI:456216"/>
        <dbReference type="EC" id="1.8.98.2"/>
    </reaction>
</comment>
<evidence type="ECO:0000256" key="10">
    <source>
        <dbReference type="ARBA" id="ARBA00023157"/>
    </source>
</evidence>